<keyword evidence="6" id="KW-0548">Nucleotidyltransferase</keyword>
<dbReference type="SUPFAM" id="SSF64182">
    <property type="entry name" value="DHH phosphoesterases"/>
    <property type="match status" value="1"/>
</dbReference>
<dbReference type="AlphaFoldDB" id="A0A1G6CI97"/>
<organism evidence="14 15">
    <name type="scientific">Desulfonatronum thiosulfatophilum</name>
    <dbReference type="NCBI Taxonomy" id="617002"/>
    <lineage>
        <taxon>Bacteria</taxon>
        <taxon>Pseudomonadati</taxon>
        <taxon>Thermodesulfobacteriota</taxon>
        <taxon>Desulfovibrionia</taxon>
        <taxon>Desulfovibrionales</taxon>
        <taxon>Desulfonatronaceae</taxon>
        <taxon>Desulfonatronum</taxon>
    </lineage>
</organism>
<evidence type="ECO:0000313" key="14">
    <source>
        <dbReference type="EMBL" id="SDB32648.1"/>
    </source>
</evidence>
<gene>
    <name evidence="14" type="ORF">SAMN05660653_01550</name>
</gene>
<dbReference type="SMART" id="SM00116">
    <property type="entry name" value="CBS"/>
    <property type="match status" value="2"/>
</dbReference>
<dbReference type="RefSeq" id="WP_092119620.1">
    <property type="nucleotide sequence ID" value="NZ_FMXO01000008.1"/>
</dbReference>
<keyword evidence="15" id="KW-1185">Reference proteome</keyword>
<reference evidence="14 15" key="1">
    <citation type="submission" date="2016-10" db="EMBL/GenBank/DDBJ databases">
        <authorList>
            <person name="de Groot N.N."/>
        </authorList>
    </citation>
    <scope>NUCLEOTIDE SEQUENCE [LARGE SCALE GENOMIC DNA]</scope>
    <source>
        <strain evidence="14 15">ASO4-2</strain>
    </source>
</reference>
<keyword evidence="7" id="KW-0479">Metal-binding</keyword>
<dbReference type="PROSITE" id="PS51371">
    <property type="entry name" value="CBS"/>
    <property type="match status" value="2"/>
</dbReference>
<dbReference type="SUPFAM" id="SSF81301">
    <property type="entry name" value="Nucleotidyltransferase"/>
    <property type="match status" value="1"/>
</dbReference>
<dbReference type="GO" id="GO:0016779">
    <property type="term" value="F:nucleotidyltransferase activity"/>
    <property type="evidence" value="ECO:0007669"/>
    <property type="project" value="UniProtKB-KW"/>
</dbReference>
<keyword evidence="10 12" id="KW-0694">RNA-binding</keyword>
<evidence type="ECO:0000256" key="12">
    <source>
        <dbReference type="RuleBase" id="RU003953"/>
    </source>
</evidence>
<feature type="domain" description="CBS" evidence="13">
    <location>
        <begin position="384"/>
        <end position="442"/>
    </location>
</feature>
<proteinExistence type="inferred from homology"/>
<evidence type="ECO:0000256" key="5">
    <source>
        <dbReference type="ARBA" id="ARBA00022694"/>
    </source>
</evidence>
<dbReference type="Gene3D" id="3.90.1640.10">
    <property type="entry name" value="inorganic pyrophosphatase (n-terminal core)"/>
    <property type="match status" value="1"/>
</dbReference>
<protein>
    <submittedName>
        <fullName evidence="14">tRNA nucleotidyltransferase (CCA-adding enzyme)</fullName>
    </submittedName>
</protein>
<dbReference type="Pfam" id="PF01368">
    <property type="entry name" value="DHH"/>
    <property type="match status" value="1"/>
</dbReference>
<name>A0A1G6CI97_9BACT</name>
<evidence type="ECO:0000256" key="10">
    <source>
        <dbReference type="ARBA" id="ARBA00022884"/>
    </source>
</evidence>
<sequence>MPLSTPKTLITAHNNADFDALAAMVAAGKLYPDAALVFPGSQEKNLRNFFIQSATYLFNFQSMKEIDASAVELLVVVDTRQRSRLDHVRAVLDQPGLVIHAYDHHPDSDEDLPADKNVVLPWGSTTAILVREIRDRSISVSPDEATIMGLGIYEDTGAFTFSSTTTHDFDAASWLLAQGMDLNTVSDLITRDLSAEQVHLLHTMLGSATIHDINGIEVVITEVSIDEYVGDFAVLVHKLVDMQNIRVLFALARMNDRVHLIARSRRPEVDTGRICGFFGGGGHVYAASATIKDRTLSEIKEELFALLYSHINPQILVRDFMSKPAVTVPEGTTLIQATEIMTRYGLKAIPVVREDGACVGILEHQLSDRAVGHGLGQLVVEEYMQRDVAMVSPEDDLYAVMEIILGLKQRLVPVAQNGQVIAVITRTDLITIFIQESARIPEFLLPERRNERNIKNMLRSRLAADIFRLLEQAGALGREMGVSVYAVGGFVRDILLDRPNLDIDLVVEGDGIEFAQVLSRKLGGRIRMHKKFQTAVVILPDGQKVDVATARLEYYQYPTALPTVELSSIKMDLYRRDFSINALAVRLSPDQFGNLVDFFSAQKDIKERNIRVLHSLSFVEDPTRILRAIRFEQRFNFRMDRQTERLIKNALNLNLFQKLSGGRLFHELYLIMEEKEVLACFRRMDSFNLLQVLHPLLKLSDQLESILSEVERVLNWYRLLYLEPNVLSWKVFMLGLASSLDDAQFQILMRRLNFSDKDERYFLAVREGLAETIQQLHQWQGRAGSLSELFFILDPLPLESILYLMARSQKEEMRRHISLFLTQLKTQKVSVTGKDLKAMRLSPGPVYSEVLRTLHAAMIDGKAVDRNSQLILAGELVARIKAREAADQVQEVSPKSG</sequence>
<dbReference type="InterPro" id="IPR038763">
    <property type="entry name" value="DHH_sf"/>
</dbReference>
<dbReference type="InterPro" id="IPR000644">
    <property type="entry name" value="CBS_dom"/>
</dbReference>
<evidence type="ECO:0000259" key="13">
    <source>
        <dbReference type="PROSITE" id="PS51371"/>
    </source>
</evidence>
<dbReference type="Gene3D" id="3.30.460.10">
    <property type="entry name" value="Beta Polymerase, domain 2"/>
    <property type="match status" value="1"/>
</dbReference>
<dbReference type="InterPro" id="IPR032828">
    <property type="entry name" value="PolyA_RNA-bd"/>
</dbReference>
<dbReference type="Gene3D" id="3.10.310.30">
    <property type="match status" value="1"/>
</dbReference>
<dbReference type="InterPro" id="IPR043519">
    <property type="entry name" value="NT_sf"/>
</dbReference>
<dbReference type="InterPro" id="IPR046342">
    <property type="entry name" value="CBS_dom_sf"/>
</dbReference>
<keyword evidence="8" id="KW-0547">Nucleotide-binding</keyword>
<dbReference type="CDD" id="cd05398">
    <property type="entry name" value="NT_ClassII-CCAase"/>
    <property type="match status" value="1"/>
</dbReference>
<dbReference type="GO" id="GO:0000049">
    <property type="term" value="F:tRNA binding"/>
    <property type="evidence" value="ECO:0007669"/>
    <property type="project" value="UniProtKB-KW"/>
</dbReference>
<dbReference type="Pfam" id="PF12627">
    <property type="entry name" value="PolyA_pol_RNAbd"/>
    <property type="match status" value="1"/>
</dbReference>
<evidence type="ECO:0000256" key="4">
    <source>
        <dbReference type="ARBA" id="ARBA00022679"/>
    </source>
</evidence>
<dbReference type="PANTHER" id="PTHR47788">
    <property type="entry name" value="POLYA POLYMERASE"/>
    <property type="match status" value="1"/>
</dbReference>
<dbReference type="Pfam" id="PF00571">
    <property type="entry name" value="CBS"/>
    <property type="match status" value="2"/>
</dbReference>
<evidence type="ECO:0000256" key="9">
    <source>
        <dbReference type="ARBA" id="ARBA00022842"/>
    </source>
</evidence>
<keyword evidence="3" id="KW-0820">tRNA-binding</keyword>
<evidence type="ECO:0000256" key="6">
    <source>
        <dbReference type="ARBA" id="ARBA00022695"/>
    </source>
</evidence>
<evidence type="ECO:0000256" key="8">
    <source>
        <dbReference type="ARBA" id="ARBA00022741"/>
    </source>
</evidence>
<keyword evidence="11" id="KW-0129">CBS domain</keyword>
<dbReference type="GO" id="GO:0046872">
    <property type="term" value="F:metal ion binding"/>
    <property type="evidence" value="ECO:0007669"/>
    <property type="project" value="UniProtKB-KW"/>
</dbReference>
<dbReference type="Proteomes" id="UP000198771">
    <property type="component" value="Unassembled WGS sequence"/>
</dbReference>
<dbReference type="GO" id="GO:0000166">
    <property type="term" value="F:nucleotide binding"/>
    <property type="evidence" value="ECO:0007669"/>
    <property type="project" value="UniProtKB-KW"/>
</dbReference>
<comment type="similarity">
    <text evidence="2 12">Belongs to the tRNA nucleotidyltransferase/poly(A) polymerase family.</text>
</comment>
<dbReference type="Gene3D" id="1.10.3090.10">
    <property type="entry name" value="cca-adding enzyme, domain 2"/>
    <property type="match status" value="1"/>
</dbReference>
<dbReference type="SUPFAM" id="SSF54631">
    <property type="entry name" value="CBS-domain pair"/>
    <property type="match status" value="1"/>
</dbReference>
<keyword evidence="4 12" id="KW-0808">Transferase</keyword>
<feature type="domain" description="CBS" evidence="13">
    <location>
        <begin position="321"/>
        <end position="378"/>
    </location>
</feature>
<dbReference type="Gene3D" id="3.10.580.10">
    <property type="entry name" value="CBS-domain"/>
    <property type="match status" value="2"/>
</dbReference>
<evidence type="ECO:0000256" key="11">
    <source>
        <dbReference type="PROSITE-ProRule" id="PRU00703"/>
    </source>
</evidence>
<dbReference type="STRING" id="617002.SAMN05660653_01550"/>
<keyword evidence="9" id="KW-0460">Magnesium</keyword>
<evidence type="ECO:0000313" key="15">
    <source>
        <dbReference type="Proteomes" id="UP000198771"/>
    </source>
</evidence>
<evidence type="ECO:0000256" key="1">
    <source>
        <dbReference type="ARBA" id="ARBA00001946"/>
    </source>
</evidence>
<dbReference type="Pfam" id="PF01743">
    <property type="entry name" value="PolyA_pol"/>
    <property type="match status" value="1"/>
</dbReference>
<accession>A0A1G6CI97</accession>
<evidence type="ECO:0000256" key="7">
    <source>
        <dbReference type="ARBA" id="ARBA00022723"/>
    </source>
</evidence>
<dbReference type="SUPFAM" id="SSF81891">
    <property type="entry name" value="Poly A polymerase C-terminal region-like"/>
    <property type="match status" value="1"/>
</dbReference>
<dbReference type="PANTHER" id="PTHR47788:SF1">
    <property type="entry name" value="A-ADDING TRNA NUCLEOTIDYLTRANSFERASE"/>
    <property type="match status" value="1"/>
</dbReference>
<dbReference type="InterPro" id="IPR002646">
    <property type="entry name" value="PolA_pol_head_dom"/>
</dbReference>
<evidence type="ECO:0000256" key="2">
    <source>
        <dbReference type="ARBA" id="ARBA00007265"/>
    </source>
</evidence>
<evidence type="ECO:0000256" key="3">
    <source>
        <dbReference type="ARBA" id="ARBA00022555"/>
    </source>
</evidence>
<keyword evidence="5" id="KW-0819">tRNA processing</keyword>
<dbReference type="GO" id="GO:0008033">
    <property type="term" value="P:tRNA processing"/>
    <property type="evidence" value="ECO:0007669"/>
    <property type="project" value="UniProtKB-KW"/>
</dbReference>
<dbReference type="InterPro" id="IPR001667">
    <property type="entry name" value="DDH_dom"/>
</dbReference>
<dbReference type="EMBL" id="FMXO01000008">
    <property type="protein sequence ID" value="SDB32648.1"/>
    <property type="molecule type" value="Genomic_DNA"/>
</dbReference>
<dbReference type="InterPro" id="IPR052390">
    <property type="entry name" value="tRNA_nt/polyA_polymerase"/>
</dbReference>
<comment type="cofactor">
    <cofactor evidence="1">
        <name>Mg(2+)</name>
        <dbReference type="ChEBI" id="CHEBI:18420"/>
    </cofactor>
</comment>
<dbReference type="OrthoDB" id="9805698at2"/>